<evidence type="ECO:0000313" key="2">
    <source>
        <dbReference type="Proteomes" id="UP000663828"/>
    </source>
</evidence>
<organism evidence="1 2">
    <name type="scientific">Adineta ricciae</name>
    <name type="common">Rotifer</name>
    <dbReference type="NCBI Taxonomy" id="249248"/>
    <lineage>
        <taxon>Eukaryota</taxon>
        <taxon>Metazoa</taxon>
        <taxon>Spiralia</taxon>
        <taxon>Gnathifera</taxon>
        <taxon>Rotifera</taxon>
        <taxon>Eurotatoria</taxon>
        <taxon>Bdelloidea</taxon>
        <taxon>Adinetida</taxon>
        <taxon>Adinetidae</taxon>
        <taxon>Adineta</taxon>
    </lineage>
</organism>
<name>A0A816HPY7_ADIRI</name>
<protein>
    <submittedName>
        <fullName evidence="1">Uncharacterized protein</fullName>
    </submittedName>
</protein>
<sequence length="76" mass="8857">MVHYVNSRSQRLTNSDAGVCEHLLDRMERKSSTSVLRMRSARGPQMHEFRVCYGYYFQVQKDVSVLVTLWYAIAAL</sequence>
<reference evidence="1" key="1">
    <citation type="submission" date="2021-02" db="EMBL/GenBank/DDBJ databases">
        <authorList>
            <person name="Nowell W R."/>
        </authorList>
    </citation>
    <scope>NUCLEOTIDE SEQUENCE</scope>
</reference>
<evidence type="ECO:0000313" key="1">
    <source>
        <dbReference type="EMBL" id="CAF1688797.1"/>
    </source>
</evidence>
<dbReference type="Proteomes" id="UP000663828">
    <property type="component" value="Unassembled WGS sequence"/>
</dbReference>
<gene>
    <name evidence="1" type="ORF">XAT740_LOCUS63013</name>
</gene>
<comment type="caution">
    <text evidence="1">The sequence shown here is derived from an EMBL/GenBank/DDBJ whole genome shotgun (WGS) entry which is preliminary data.</text>
</comment>
<keyword evidence="2" id="KW-1185">Reference proteome</keyword>
<accession>A0A816HPY7</accession>
<proteinExistence type="predicted"/>
<dbReference type="EMBL" id="CAJNOR010018634">
    <property type="protein sequence ID" value="CAF1688797.1"/>
    <property type="molecule type" value="Genomic_DNA"/>
</dbReference>
<dbReference type="AlphaFoldDB" id="A0A816HPY7"/>